<evidence type="ECO:0000313" key="1">
    <source>
        <dbReference type="EMBL" id="WHT95875.1"/>
    </source>
</evidence>
<dbReference type="GeneID" id="89492135"/>
<proteinExistence type="predicted"/>
<dbReference type="EMBL" id="CP123373">
    <property type="protein sequence ID" value="WHT95875.1"/>
    <property type="molecule type" value="Genomic_DNA"/>
</dbReference>
<dbReference type="Proteomes" id="UP000682358">
    <property type="component" value="Plasmid p15628A_320"/>
</dbReference>
<evidence type="ECO:0000313" key="2">
    <source>
        <dbReference type="Proteomes" id="UP000682358"/>
    </source>
</evidence>
<gene>
    <name evidence="1" type="ORF">KOF27_20375</name>
</gene>
<reference evidence="1" key="1">
    <citation type="submission" date="2023-04" db="EMBL/GenBank/DDBJ databases">
        <title>Co-integrate Col3M blaNDM-1-harbouring plasmids in clinical Providencia rettgeri isolates from Argentina.</title>
        <authorList>
            <person name="de Belder D."/>
            <person name="Martino F."/>
            <person name="Tijet N."/>
            <person name="Melano R.G."/>
            <person name="Faccone D."/>
            <person name="de Mendieta J.M."/>
            <person name="Rapoport M."/>
            <person name="Albornoz E."/>
            <person name="Petroni A."/>
            <person name="Tuduri E."/>
            <person name="Derdoy L."/>
            <person name="Cogut S."/>
            <person name="Errecalde L."/>
            <person name="Pasteran F."/>
            <person name="Corso A."/>
            <person name="Gomez S.A."/>
        </authorList>
    </citation>
    <scope>NUCLEOTIDE SEQUENCE</scope>
    <source>
        <strain evidence="1">PreM15628</strain>
        <plasmid evidence="1">p15628A_320</plasmid>
    </source>
</reference>
<keyword evidence="1" id="KW-0614">Plasmid</keyword>
<protein>
    <submittedName>
        <fullName evidence="1">Uncharacterized protein</fullName>
    </submittedName>
</protein>
<dbReference type="AlphaFoldDB" id="A0AAJ6FXI3"/>
<accession>A0AAJ6FXI3</accession>
<organism evidence="1 2">
    <name type="scientific">Providencia rettgeri</name>
    <dbReference type="NCBI Taxonomy" id="587"/>
    <lineage>
        <taxon>Bacteria</taxon>
        <taxon>Pseudomonadati</taxon>
        <taxon>Pseudomonadota</taxon>
        <taxon>Gammaproteobacteria</taxon>
        <taxon>Enterobacterales</taxon>
        <taxon>Morganellaceae</taxon>
        <taxon>Providencia</taxon>
    </lineage>
</organism>
<name>A0AAJ6FXI3_PRORE</name>
<dbReference type="RefSeq" id="WP_140172925.1">
    <property type="nucleotide sequence ID" value="NZ_CP123366.1"/>
</dbReference>
<geneLocation type="plasmid" evidence="1 2">
    <name>p15628A_320</name>
</geneLocation>
<sequence>MNTTQFLTPINPVKMAMTSSMLSSFEVLHSFVYDVIKPLFPKQPYLSRTIRDALSLSIGYKSYSDLVDSARRNTATSNDTEGNVFDFKKHEDAVWLSVCHLAEKLWTHKKHEVFTELDDLHSILTHDFFAFVILEGKSTELSLSLKNNEIIGAGRIENLYEMNSIRLFNQHTLQLYHHFIEWGYQPYLDPITFQVLNNTFMLTLDMQLADDIAKFKKAETLDTESKNALALHINAQMDKVFIRNNFFYDQQSFTPFSIKTHFYDIDGDAMFISDLYQVDKPFKN</sequence>